<dbReference type="EMBL" id="CP036290">
    <property type="protein sequence ID" value="QDU85446.1"/>
    <property type="molecule type" value="Genomic_DNA"/>
</dbReference>
<accession>A0A518D1U6</accession>
<evidence type="ECO:0000313" key="2">
    <source>
        <dbReference type="EMBL" id="QDU85446.1"/>
    </source>
</evidence>
<dbReference type="InterPro" id="IPR010718">
    <property type="entry name" value="DUF1294"/>
</dbReference>
<evidence type="ECO:0008006" key="4">
    <source>
        <dbReference type="Google" id="ProtNLM"/>
    </source>
</evidence>
<feature type="transmembrane region" description="Helical" evidence="1">
    <location>
        <begin position="45"/>
        <end position="61"/>
    </location>
</feature>
<name>A0A518D1U6_9BACT</name>
<sequence>MNWPSWTPLAVVGGFCAVNLWAFAQVWWDKRAARLQQRRIPEKRLIAPVLVAGPFGLLLGMRRFRHKTVKRSFQAQVAVATVLWVAWVAGLCWMLLREGAA</sequence>
<evidence type="ECO:0000256" key="1">
    <source>
        <dbReference type="SAM" id="Phobius"/>
    </source>
</evidence>
<dbReference type="RefSeq" id="WP_419185888.1">
    <property type="nucleotide sequence ID" value="NZ_CP036290.1"/>
</dbReference>
<proteinExistence type="predicted"/>
<keyword evidence="3" id="KW-1185">Reference proteome</keyword>
<protein>
    <recommendedName>
        <fullName evidence="4">DUF1294 domain-containing protein</fullName>
    </recommendedName>
</protein>
<gene>
    <name evidence="2" type="ORF">Pla163_25760</name>
</gene>
<dbReference type="Proteomes" id="UP000319342">
    <property type="component" value="Chromosome"/>
</dbReference>
<feature type="transmembrane region" description="Helical" evidence="1">
    <location>
        <begin position="6"/>
        <end position="24"/>
    </location>
</feature>
<organism evidence="2 3">
    <name type="scientific">Rohdeia mirabilis</name>
    <dbReference type="NCBI Taxonomy" id="2528008"/>
    <lineage>
        <taxon>Bacteria</taxon>
        <taxon>Pseudomonadati</taxon>
        <taxon>Planctomycetota</taxon>
        <taxon>Planctomycetia</taxon>
        <taxon>Planctomycetia incertae sedis</taxon>
        <taxon>Rohdeia</taxon>
    </lineage>
</organism>
<keyword evidence="1" id="KW-0472">Membrane</keyword>
<dbReference type="AlphaFoldDB" id="A0A518D1U6"/>
<feature type="transmembrane region" description="Helical" evidence="1">
    <location>
        <begin position="73"/>
        <end position="96"/>
    </location>
</feature>
<evidence type="ECO:0000313" key="3">
    <source>
        <dbReference type="Proteomes" id="UP000319342"/>
    </source>
</evidence>
<keyword evidence="1" id="KW-1133">Transmembrane helix</keyword>
<dbReference type="Pfam" id="PF06961">
    <property type="entry name" value="DUF1294"/>
    <property type="match status" value="1"/>
</dbReference>
<keyword evidence="1" id="KW-0812">Transmembrane</keyword>
<reference evidence="2 3" key="1">
    <citation type="submission" date="2019-02" db="EMBL/GenBank/DDBJ databases">
        <title>Deep-cultivation of Planctomycetes and their phenomic and genomic characterization uncovers novel biology.</title>
        <authorList>
            <person name="Wiegand S."/>
            <person name="Jogler M."/>
            <person name="Boedeker C."/>
            <person name="Pinto D."/>
            <person name="Vollmers J."/>
            <person name="Rivas-Marin E."/>
            <person name="Kohn T."/>
            <person name="Peeters S.H."/>
            <person name="Heuer A."/>
            <person name="Rast P."/>
            <person name="Oberbeckmann S."/>
            <person name="Bunk B."/>
            <person name="Jeske O."/>
            <person name="Meyerdierks A."/>
            <person name="Storesund J.E."/>
            <person name="Kallscheuer N."/>
            <person name="Luecker S."/>
            <person name="Lage O.M."/>
            <person name="Pohl T."/>
            <person name="Merkel B.J."/>
            <person name="Hornburger P."/>
            <person name="Mueller R.-W."/>
            <person name="Bruemmer F."/>
            <person name="Labrenz M."/>
            <person name="Spormann A.M."/>
            <person name="Op den Camp H."/>
            <person name="Overmann J."/>
            <person name="Amann R."/>
            <person name="Jetten M.S.M."/>
            <person name="Mascher T."/>
            <person name="Medema M.H."/>
            <person name="Devos D.P."/>
            <person name="Kaster A.-K."/>
            <person name="Ovreas L."/>
            <person name="Rohde M."/>
            <person name="Galperin M.Y."/>
            <person name="Jogler C."/>
        </authorList>
    </citation>
    <scope>NUCLEOTIDE SEQUENCE [LARGE SCALE GENOMIC DNA]</scope>
    <source>
        <strain evidence="2 3">Pla163</strain>
    </source>
</reference>